<dbReference type="Proteomes" id="UP000024635">
    <property type="component" value="Unassembled WGS sequence"/>
</dbReference>
<keyword evidence="1" id="KW-0472">Membrane</keyword>
<reference evidence="3" key="1">
    <citation type="journal article" date="2015" name="Nat. Genet.">
        <title>The genome and transcriptome of the zoonotic hookworm Ancylostoma ceylanicum identify infection-specific gene families.</title>
        <authorList>
            <person name="Schwarz E.M."/>
            <person name="Hu Y."/>
            <person name="Antoshechkin I."/>
            <person name="Miller M.M."/>
            <person name="Sternberg P.W."/>
            <person name="Aroian R.V."/>
        </authorList>
    </citation>
    <scope>NUCLEOTIDE SEQUENCE</scope>
    <source>
        <strain evidence="3">HY135</strain>
    </source>
</reference>
<sequence length="84" mass="9282">MAGSEPSTLCLTAQFLPHSAVPVFFFRNPEQKLNICCSSTLSNKVSSQIGFIQMRAWPLALPLSVVHLVSISLLSFISSMKYTY</sequence>
<name>A0A016U7I4_9BILA</name>
<comment type="caution">
    <text evidence="2">The sequence shown here is derived from an EMBL/GenBank/DDBJ whole genome shotgun (WGS) entry which is preliminary data.</text>
</comment>
<organism evidence="2 3">
    <name type="scientific">Ancylostoma ceylanicum</name>
    <dbReference type="NCBI Taxonomy" id="53326"/>
    <lineage>
        <taxon>Eukaryota</taxon>
        <taxon>Metazoa</taxon>
        <taxon>Ecdysozoa</taxon>
        <taxon>Nematoda</taxon>
        <taxon>Chromadorea</taxon>
        <taxon>Rhabditida</taxon>
        <taxon>Rhabditina</taxon>
        <taxon>Rhabditomorpha</taxon>
        <taxon>Strongyloidea</taxon>
        <taxon>Ancylostomatidae</taxon>
        <taxon>Ancylostomatinae</taxon>
        <taxon>Ancylostoma</taxon>
    </lineage>
</organism>
<keyword evidence="1" id="KW-1133">Transmembrane helix</keyword>
<gene>
    <name evidence="2" type="primary">Acey_s0053.g2310</name>
    <name evidence="2" type="ORF">Y032_0053g2310</name>
</gene>
<dbReference type="AlphaFoldDB" id="A0A016U7I4"/>
<evidence type="ECO:0000313" key="2">
    <source>
        <dbReference type="EMBL" id="EYC10817.1"/>
    </source>
</evidence>
<keyword evidence="1" id="KW-0812">Transmembrane</keyword>
<keyword evidence="3" id="KW-1185">Reference proteome</keyword>
<dbReference type="EMBL" id="JARK01001389">
    <property type="protein sequence ID" value="EYC10817.1"/>
    <property type="molecule type" value="Genomic_DNA"/>
</dbReference>
<feature type="transmembrane region" description="Helical" evidence="1">
    <location>
        <begin position="56"/>
        <end position="77"/>
    </location>
</feature>
<evidence type="ECO:0000313" key="3">
    <source>
        <dbReference type="Proteomes" id="UP000024635"/>
    </source>
</evidence>
<protein>
    <submittedName>
        <fullName evidence="2">Uncharacterized protein</fullName>
    </submittedName>
</protein>
<evidence type="ECO:0000256" key="1">
    <source>
        <dbReference type="SAM" id="Phobius"/>
    </source>
</evidence>
<accession>A0A016U7I4</accession>
<proteinExistence type="predicted"/>